<gene>
    <name evidence="1" type="ORF">ACE02L_14025</name>
</gene>
<sequence length="80" mass="8707">MEDTEEWVIKISGERYFFTRMVNNAAVERYAPVSQAMAGIYAVAIVQGFQPPRCLHYRDKPAGAVVLGAAVGVSGNEQAC</sequence>
<proteinExistence type="predicted"/>
<reference evidence="1 2" key="1">
    <citation type="submission" date="2024-09" db="EMBL/GenBank/DDBJ databases">
        <authorList>
            <person name="Zhang Y."/>
        </authorList>
    </citation>
    <scope>NUCLEOTIDE SEQUENCE [LARGE SCALE GENOMIC DNA]</scope>
    <source>
        <strain evidence="1 2">SH314</strain>
    </source>
</reference>
<dbReference type="Proteomes" id="UP001576726">
    <property type="component" value="Unassembled WGS sequence"/>
</dbReference>
<name>A0ABV4VXD3_9GAMM</name>
<organism evidence="1 2">
    <name type="scientific">Shewanella seohaensis</name>
    <dbReference type="NCBI Taxonomy" id="755175"/>
    <lineage>
        <taxon>Bacteria</taxon>
        <taxon>Pseudomonadati</taxon>
        <taxon>Pseudomonadota</taxon>
        <taxon>Gammaproteobacteria</taxon>
        <taxon>Alteromonadales</taxon>
        <taxon>Shewanellaceae</taxon>
        <taxon>Shewanella</taxon>
    </lineage>
</organism>
<dbReference type="EMBL" id="JBHFGJ010000006">
    <property type="protein sequence ID" value="MFB2653852.1"/>
    <property type="molecule type" value="Genomic_DNA"/>
</dbReference>
<protein>
    <submittedName>
        <fullName evidence="1">Uncharacterized protein</fullName>
    </submittedName>
</protein>
<dbReference type="RefSeq" id="WP_374919565.1">
    <property type="nucleotide sequence ID" value="NZ_JBHFGJ010000006.1"/>
</dbReference>
<comment type="caution">
    <text evidence="1">The sequence shown here is derived from an EMBL/GenBank/DDBJ whole genome shotgun (WGS) entry which is preliminary data.</text>
</comment>
<keyword evidence="2" id="KW-1185">Reference proteome</keyword>
<evidence type="ECO:0000313" key="1">
    <source>
        <dbReference type="EMBL" id="MFB2653852.1"/>
    </source>
</evidence>
<evidence type="ECO:0000313" key="2">
    <source>
        <dbReference type="Proteomes" id="UP001576726"/>
    </source>
</evidence>
<accession>A0ABV4VXD3</accession>